<evidence type="ECO:0000313" key="1">
    <source>
        <dbReference type="EnsemblPlants" id="LPERR06G09120.1"/>
    </source>
</evidence>
<dbReference type="STRING" id="77586.A0A0D9WP44"/>
<accession>A0A0D9WP44</accession>
<name>A0A0D9WP44_9ORYZ</name>
<reference evidence="1 2" key="1">
    <citation type="submission" date="2012-08" db="EMBL/GenBank/DDBJ databases">
        <title>Oryza genome evolution.</title>
        <authorList>
            <person name="Wing R.A."/>
        </authorList>
    </citation>
    <scope>NUCLEOTIDE SEQUENCE</scope>
</reference>
<reference evidence="2" key="2">
    <citation type="submission" date="2013-12" db="EMBL/GenBank/DDBJ databases">
        <authorList>
            <person name="Yu Y."/>
            <person name="Lee S."/>
            <person name="de Baynast K."/>
            <person name="Wissotski M."/>
            <person name="Liu L."/>
            <person name="Talag J."/>
            <person name="Goicoechea J."/>
            <person name="Angelova A."/>
            <person name="Jetty R."/>
            <person name="Kudrna D."/>
            <person name="Golser W."/>
            <person name="Rivera L."/>
            <person name="Zhang J."/>
            <person name="Wing R."/>
        </authorList>
    </citation>
    <scope>NUCLEOTIDE SEQUENCE</scope>
</reference>
<dbReference type="AlphaFoldDB" id="A0A0D9WP44"/>
<keyword evidence="2" id="KW-1185">Reference proteome</keyword>
<dbReference type="Proteomes" id="UP000032180">
    <property type="component" value="Chromosome 6"/>
</dbReference>
<dbReference type="HOGENOM" id="CLU_1588838_0_0_1"/>
<sequence length="168" mass="18427">MSNSFHTRDPHPQSYYLLLRIDVSTTTTTATIVRGPSQLRPPFCPNCCTGDAAAAAVVMPEQMLLGGDLYTPVDEMPNSVWECVARVDYTSGVPCDVSRLEDVEMVWSGEKSGCVVLRLGGVLCLMDRRSMVISVLGEELFTEFRFGSDPVLLPYEIGVSSWVPSISE</sequence>
<dbReference type="EnsemblPlants" id="LPERR06G09120.1">
    <property type="protein sequence ID" value="LPERR06G09120.1"/>
    <property type="gene ID" value="LPERR06G09120"/>
</dbReference>
<organism evidence="1 2">
    <name type="scientific">Leersia perrieri</name>
    <dbReference type="NCBI Taxonomy" id="77586"/>
    <lineage>
        <taxon>Eukaryota</taxon>
        <taxon>Viridiplantae</taxon>
        <taxon>Streptophyta</taxon>
        <taxon>Embryophyta</taxon>
        <taxon>Tracheophyta</taxon>
        <taxon>Spermatophyta</taxon>
        <taxon>Magnoliopsida</taxon>
        <taxon>Liliopsida</taxon>
        <taxon>Poales</taxon>
        <taxon>Poaceae</taxon>
        <taxon>BOP clade</taxon>
        <taxon>Oryzoideae</taxon>
        <taxon>Oryzeae</taxon>
        <taxon>Oryzinae</taxon>
        <taxon>Leersia</taxon>
    </lineage>
</organism>
<dbReference type="Gramene" id="LPERR06G09120.1">
    <property type="protein sequence ID" value="LPERR06G09120.1"/>
    <property type="gene ID" value="LPERR06G09120"/>
</dbReference>
<reference evidence="1" key="3">
    <citation type="submission" date="2015-04" db="UniProtKB">
        <authorList>
            <consortium name="EnsemblPlants"/>
        </authorList>
    </citation>
    <scope>IDENTIFICATION</scope>
</reference>
<evidence type="ECO:0000313" key="2">
    <source>
        <dbReference type="Proteomes" id="UP000032180"/>
    </source>
</evidence>
<proteinExistence type="predicted"/>
<protein>
    <submittedName>
        <fullName evidence="1">Uncharacterized protein</fullName>
    </submittedName>
</protein>